<keyword evidence="4" id="KW-0963">Cytoplasm</keyword>
<reference evidence="6" key="1">
    <citation type="submission" date="2024-04" db="EMBL/GenBank/DDBJ databases">
        <authorList>
            <consortium name="Molecular Ecology Group"/>
        </authorList>
    </citation>
    <scope>NUCLEOTIDE SEQUENCE</scope>
</reference>
<accession>A0AAV2NVE4</accession>
<evidence type="ECO:0000256" key="3">
    <source>
        <dbReference type="ARBA" id="ARBA00016840"/>
    </source>
</evidence>
<dbReference type="Proteomes" id="UP001497644">
    <property type="component" value="Chromosome 5"/>
</dbReference>
<dbReference type="AlphaFoldDB" id="A0AAV2NVE4"/>
<dbReference type="EMBL" id="OZ034828">
    <property type="protein sequence ID" value="CAL1684515.1"/>
    <property type="molecule type" value="Genomic_DNA"/>
</dbReference>
<sequence>MWQFLKEIMEDRIEQILKSAEKEREANTSENAESINVSETFLIILKSSFEAVSLFKKDKISNEAKKRISTVEVKMNDLFQNIITYSTETGFDDIIVLAIAYHNLGFMYLYKEHNFHAAKDHFVRCIELLKGKELDRKAILTAINALYDLHNVWKNLQKLENCYPLLDKAMELYLNYTKEEDEYPDPIYIPAILYIVKERNLKVSLINLHKLILECIVRLYELEPADKHKFVIYVHNLLNKQVTKTIASIDKRVSIYWAKASFQLCSYLTYHDRFFEAKIHLAAADYMMGIHYTLMIKDQDYSASSAMHNNYELYRVNIALTWGTYGILLLNSSKKRLLQCESDKSCEANNTKSESPAKFEEGLMKPLIFVDLEIALENIGMPDTYVSSLDDAKIVFANVLKLFNKAKTYYTAEKALATYVEIIINISTAYKYYADFVGNISEQIKITKERIKVLEDAVSIVFVRCNTFGGYYHCRKLYFHLAVAYSTLLDMTFEKFYETKEITDEMRMENKRLMKIIIDNFQRFLKTTIKTTIKF</sequence>
<evidence type="ECO:0000256" key="5">
    <source>
        <dbReference type="ARBA" id="ARBA00023212"/>
    </source>
</evidence>
<comment type="similarity">
    <text evidence="2">Belongs to the KIF-binding protein family.</text>
</comment>
<evidence type="ECO:0000256" key="1">
    <source>
        <dbReference type="ARBA" id="ARBA00004245"/>
    </source>
</evidence>
<comment type="subcellular location">
    <subcellularLocation>
        <location evidence="1">Cytoplasm</location>
        <location evidence="1">Cytoskeleton</location>
    </subcellularLocation>
</comment>
<dbReference type="PANTHER" id="PTHR46321">
    <property type="entry name" value="KIF1-BINDING PROTEIN"/>
    <property type="match status" value="1"/>
</dbReference>
<keyword evidence="7" id="KW-1185">Reference proteome</keyword>
<evidence type="ECO:0000256" key="2">
    <source>
        <dbReference type="ARBA" id="ARBA00010305"/>
    </source>
</evidence>
<evidence type="ECO:0000313" key="7">
    <source>
        <dbReference type="Proteomes" id="UP001497644"/>
    </source>
</evidence>
<gene>
    <name evidence="6" type="ORF">LPLAT_LOCUS10123</name>
</gene>
<dbReference type="InterPro" id="IPR022083">
    <property type="entry name" value="KBP"/>
</dbReference>
<evidence type="ECO:0000313" key="6">
    <source>
        <dbReference type="EMBL" id="CAL1684515.1"/>
    </source>
</evidence>
<dbReference type="PANTHER" id="PTHR46321:SF1">
    <property type="entry name" value="KIF-BINDING PROTEIN"/>
    <property type="match status" value="1"/>
</dbReference>
<proteinExistence type="inferred from homology"/>
<organism evidence="6 7">
    <name type="scientific">Lasius platythorax</name>
    <dbReference type="NCBI Taxonomy" id="488582"/>
    <lineage>
        <taxon>Eukaryota</taxon>
        <taxon>Metazoa</taxon>
        <taxon>Ecdysozoa</taxon>
        <taxon>Arthropoda</taxon>
        <taxon>Hexapoda</taxon>
        <taxon>Insecta</taxon>
        <taxon>Pterygota</taxon>
        <taxon>Neoptera</taxon>
        <taxon>Endopterygota</taxon>
        <taxon>Hymenoptera</taxon>
        <taxon>Apocrita</taxon>
        <taxon>Aculeata</taxon>
        <taxon>Formicoidea</taxon>
        <taxon>Formicidae</taxon>
        <taxon>Formicinae</taxon>
        <taxon>Lasius</taxon>
        <taxon>Lasius</taxon>
    </lineage>
</organism>
<dbReference type="Pfam" id="PF12309">
    <property type="entry name" value="KBP_C"/>
    <property type="match status" value="1"/>
</dbReference>
<dbReference type="GO" id="GO:0005856">
    <property type="term" value="C:cytoskeleton"/>
    <property type="evidence" value="ECO:0007669"/>
    <property type="project" value="UniProtKB-SubCell"/>
</dbReference>
<keyword evidence="5" id="KW-0206">Cytoskeleton</keyword>
<evidence type="ECO:0000256" key="4">
    <source>
        <dbReference type="ARBA" id="ARBA00022490"/>
    </source>
</evidence>
<name>A0AAV2NVE4_9HYME</name>
<protein>
    <recommendedName>
        <fullName evidence="3">KIF-binding protein</fullName>
    </recommendedName>
</protein>